<organism evidence="2 3">
    <name type="scientific">Brunnivagina elsteri CCALA 953</name>
    <dbReference type="NCBI Taxonomy" id="987040"/>
    <lineage>
        <taxon>Bacteria</taxon>
        <taxon>Bacillati</taxon>
        <taxon>Cyanobacteriota</taxon>
        <taxon>Cyanophyceae</taxon>
        <taxon>Nostocales</taxon>
        <taxon>Calotrichaceae</taxon>
        <taxon>Brunnivagina</taxon>
    </lineage>
</organism>
<keyword evidence="1" id="KW-0812">Transmembrane</keyword>
<accession>A0A2A2TGR3</accession>
<gene>
    <name evidence="2" type="ORF">CK510_17225</name>
</gene>
<name>A0A2A2TGR3_9CYAN</name>
<dbReference type="EMBL" id="NTFS01000196">
    <property type="protein sequence ID" value="PAX52818.1"/>
    <property type="molecule type" value="Genomic_DNA"/>
</dbReference>
<dbReference type="Proteomes" id="UP000218238">
    <property type="component" value="Unassembled WGS sequence"/>
</dbReference>
<comment type="caution">
    <text evidence="2">The sequence shown here is derived from an EMBL/GenBank/DDBJ whole genome shotgun (WGS) entry which is preliminary data.</text>
</comment>
<proteinExistence type="predicted"/>
<keyword evidence="1" id="KW-1133">Transmembrane helix</keyword>
<feature type="transmembrane region" description="Helical" evidence="1">
    <location>
        <begin position="12"/>
        <end position="31"/>
    </location>
</feature>
<dbReference type="AlphaFoldDB" id="A0A2A2TGR3"/>
<keyword evidence="1" id="KW-0472">Membrane</keyword>
<keyword evidence="3" id="KW-1185">Reference proteome</keyword>
<evidence type="ECO:0000313" key="3">
    <source>
        <dbReference type="Proteomes" id="UP000218238"/>
    </source>
</evidence>
<protein>
    <submittedName>
        <fullName evidence="2">Uncharacterized protein</fullName>
    </submittedName>
</protein>
<sequence>MGLIEVIMRQFLKSVVTMTAVYAIASVPILLKTDSAKADEGMRGSYVGIGVSVSVEQCLFLIPMYKVVRNKFF</sequence>
<evidence type="ECO:0000313" key="2">
    <source>
        <dbReference type="EMBL" id="PAX52818.1"/>
    </source>
</evidence>
<feature type="transmembrane region" description="Helical" evidence="1">
    <location>
        <begin position="43"/>
        <end position="65"/>
    </location>
</feature>
<evidence type="ECO:0000256" key="1">
    <source>
        <dbReference type="SAM" id="Phobius"/>
    </source>
</evidence>
<reference evidence="2 3" key="1">
    <citation type="submission" date="2017-08" db="EMBL/GenBank/DDBJ databases">
        <title>Draft genome sequence of filamentous cyanobacterium Calothrix elsteri CCALA 953.</title>
        <authorList>
            <person name="Gagunashvili A.N."/>
            <person name="Elster J."/>
            <person name="Andresson O.S."/>
        </authorList>
    </citation>
    <scope>NUCLEOTIDE SEQUENCE [LARGE SCALE GENOMIC DNA]</scope>
    <source>
        <strain evidence="2 3">CCALA 953</strain>
    </source>
</reference>